<dbReference type="AlphaFoldDB" id="A0A6M3JXH1"/>
<reference evidence="1" key="1">
    <citation type="submission" date="2020-03" db="EMBL/GenBank/DDBJ databases">
        <title>The deep terrestrial virosphere.</title>
        <authorList>
            <person name="Holmfeldt K."/>
            <person name="Nilsson E."/>
            <person name="Simone D."/>
            <person name="Lopez-Fernandez M."/>
            <person name="Wu X."/>
            <person name="de Brujin I."/>
            <person name="Lundin D."/>
            <person name="Andersson A."/>
            <person name="Bertilsson S."/>
            <person name="Dopson M."/>
        </authorList>
    </citation>
    <scope>NUCLEOTIDE SEQUENCE</scope>
    <source>
        <strain evidence="1">MM415A02270</strain>
    </source>
</reference>
<protein>
    <submittedName>
        <fullName evidence="1">Putative lectin/glucanase superfamily protein</fullName>
    </submittedName>
</protein>
<name>A0A6M3JXH1_9ZZZZ</name>
<dbReference type="Gene3D" id="2.60.120.200">
    <property type="match status" value="1"/>
</dbReference>
<proteinExistence type="predicted"/>
<accession>A0A6M3JXH1</accession>
<evidence type="ECO:0000313" key="1">
    <source>
        <dbReference type="EMBL" id="QJA73722.1"/>
    </source>
</evidence>
<dbReference type="InterPro" id="IPR013320">
    <property type="entry name" value="ConA-like_dom_sf"/>
</dbReference>
<keyword evidence="1" id="KW-0430">Lectin</keyword>
<sequence length="156" mass="16840">MQNHGTPTAITTTVLNSGLAVPTYNGSTSKIAIGDMAVNIFSALMWIYPDDNTTRSILDLDGGTTSLELDGSGDLTATGWTTPTRYINGAVANAVTQSAWSLIAVTTATGIDASNVTLGQEASFFDGMMWGCRFYTYTLTWDEIARIYASKLRWFQ</sequence>
<dbReference type="SUPFAM" id="SSF49899">
    <property type="entry name" value="Concanavalin A-like lectins/glucanases"/>
    <property type="match status" value="1"/>
</dbReference>
<dbReference type="EMBL" id="MT142048">
    <property type="protein sequence ID" value="QJA73722.1"/>
    <property type="molecule type" value="Genomic_DNA"/>
</dbReference>
<dbReference type="GO" id="GO:0030246">
    <property type="term" value="F:carbohydrate binding"/>
    <property type="evidence" value="ECO:0007669"/>
    <property type="project" value="UniProtKB-KW"/>
</dbReference>
<organism evidence="1">
    <name type="scientific">viral metagenome</name>
    <dbReference type="NCBI Taxonomy" id="1070528"/>
    <lineage>
        <taxon>unclassified sequences</taxon>
        <taxon>metagenomes</taxon>
        <taxon>organismal metagenomes</taxon>
    </lineage>
</organism>
<gene>
    <name evidence="1" type="ORF">MM415A02270_0006</name>
</gene>